<dbReference type="Pfam" id="PF13238">
    <property type="entry name" value="AAA_18"/>
    <property type="match status" value="1"/>
</dbReference>
<dbReference type="Gene3D" id="3.40.50.300">
    <property type="entry name" value="P-loop containing nucleotide triphosphate hydrolases"/>
    <property type="match status" value="1"/>
</dbReference>
<dbReference type="NCBIfam" id="NF004861">
    <property type="entry name" value="PRK06217.1"/>
    <property type="match status" value="1"/>
</dbReference>
<dbReference type="AlphaFoldDB" id="A0A1I0RSI0"/>
<keyword evidence="2" id="KW-1185">Reference proteome</keyword>
<dbReference type="Proteomes" id="UP000199701">
    <property type="component" value="Unassembled WGS sequence"/>
</dbReference>
<sequence>MKQHIHIFGASGSGTTTIAQGICKKIGYQNFDSDNYFWLPTTDPFTMVRDRQECMRLIQNDFQSHNQWILSFSITGWGEMLLPLFDLVVFVYVPQDIRMERLKKREYERYGDRMLIGGDRYQKSLDFIEWASAYDLGTKNGRSLQKHEAWLKKVTCPVIRVDNRNLEESIQKVINAI</sequence>
<keyword evidence="1" id="KW-0808">Transferase</keyword>
<dbReference type="STRING" id="99656.SAMN05421659_12230"/>
<dbReference type="SUPFAM" id="SSF52540">
    <property type="entry name" value="P-loop containing nucleoside triphosphate hydrolases"/>
    <property type="match status" value="1"/>
</dbReference>
<protein>
    <submittedName>
        <fullName evidence="1">Adenylate kinase</fullName>
    </submittedName>
</protein>
<dbReference type="PANTHER" id="PTHR37816:SF2">
    <property type="entry name" value="DNA TOPOLOGY MODULATION PROTEIN FLAR-RELATED PROTEIN"/>
    <property type="match status" value="1"/>
</dbReference>
<organism evidence="1 2">
    <name type="scientific">[Clostridium] fimetarium</name>
    <dbReference type="NCBI Taxonomy" id="99656"/>
    <lineage>
        <taxon>Bacteria</taxon>
        <taxon>Bacillati</taxon>
        <taxon>Bacillota</taxon>
        <taxon>Clostridia</taxon>
        <taxon>Lachnospirales</taxon>
        <taxon>Lachnospiraceae</taxon>
    </lineage>
</organism>
<dbReference type="InterPro" id="IPR027417">
    <property type="entry name" value="P-loop_NTPase"/>
</dbReference>
<dbReference type="RefSeq" id="WP_092457638.1">
    <property type="nucleotide sequence ID" value="NZ_FOJI01000022.1"/>
</dbReference>
<gene>
    <name evidence="1" type="ORF">SAMN05421659_12230</name>
</gene>
<name>A0A1I0RSI0_9FIRM</name>
<reference evidence="1 2" key="1">
    <citation type="submission" date="2016-10" db="EMBL/GenBank/DDBJ databases">
        <authorList>
            <person name="de Groot N.N."/>
        </authorList>
    </citation>
    <scope>NUCLEOTIDE SEQUENCE [LARGE SCALE GENOMIC DNA]</scope>
    <source>
        <strain evidence="1 2">DSM 9179</strain>
    </source>
</reference>
<dbReference type="EMBL" id="FOJI01000022">
    <property type="protein sequence ID" value="SEW44309.1"/>
    <property type="molecule type" value="Genomic_DNA"/>
</dbReference>
<dbReference type="GO" id="GO:0016301">
    <property type="term" value="F:kinase activity"/>
    <property type="evidence" value="ECO:0007669"/>
    <property type="project" value="UniProtKB-KW"/>
</dbReference>
<evidence type="ECO:0000313" key="1">
    <source>
        <dbReference type="EMBL" id="SEW44309.1"/>
    </source>
</evidence>
<dbReference type="OrthoDB" id="9800332at2"/>
<keyword evidence="1" id="KW-0418">Kinase</keyword>
<dbReference type="InterPro" id="IPR052922">
    <property type="entry name" value="Cytidylate_Kinase-2"/>
</dbReference>
<accession>A0A1I0RSI0</accession>
<dbReference type="PANTHER" id="PTHR37816">
    <property type="entry name" value="YALI0E33011P"/>
    <property type="match status" value="1"/>
</dbReference>
<proteinExistence type="predicted"/>
<evidence type="ECO:0000313" key="2">
    <source>
        <dbReference type="Proteomes" id="UP000199701"/>
    </source>
</evidence>